<proteinExistence type="predicted"/>
<dbReference type="STRING" id="53378.BRW65_10525"/>
<organism evidence="1 2">
    <name type="scientific">Mycobacterium paraffinicum</name>
    <dbReference type="NCBI Taxonomy" id="53378"/>
    <lineage>
        <taxon>Bacteria</taxon>
        <taxon>Bacillati</taxon>
        <taxon>Actinomycetota</taxon>
        <taxon>Actinomycetes</taxon>
        <taxon>Mycobacteriales</taxon>
        <taxon>Mycobacteriaceae</taxon>
        <taxon>Mycobacterium</taxon>
    </lineage>
</organism>
<dbReference type="AlphaFoldDB" id="A0A1Q4HX55"/>
<comment type="caution">
    <text evidence="1">The sequence shown here is derived from an EMBL/GenBank/DDBJ whole genome shotgun (WGS) entry which is preliminary data.</text>
</comment>
<keyword evidence="2" id="KW-1185">Reference proteome</keyword>
<dbReference type="RefSeq" id="WP_073874319.1">
    <property type="nucleotide sequence ID" value="NZ_MPNT01000007.1"/>
</dbReference>
<evidence type="ECO:0000313" key="1">
    <source>
        <dbReference type="EMBL" id="OJZ74249.1"/>
    </source>
</evidence>
<dbReference type="Gene3D" id="2.30.40.10">
    <property type="entry name" value="Urease, subunit C, domain 1"/>
    <property type="match status" value="1"/>
</dbReference>
<gene>
    <name evidence="1" type="ORF">BRW65_10525</name>
</gene>
<dbReference type="SUPFAM" id="SSF51338">
    <property type="entry name" value="Composite domain of metallo-dependent hydrolases"/>
    <property type="match status" value="1"/>
</dbReference>
<dbReference type="InterPro" id="IPR011059">
    <property type="entry name" value="Metal-dep_hydrolase_composite"/>
</dbReference>
<name>A0A1Q4HX55_9MYCO</name>
<dbReference type="Proteomes" id="UP000186438">
    <property type="component" value="Unassembled WGS sequence"/>
</dbReference>
<sequence>MYDHHEQWGAARQEGRTLHYDTVITNGRWFDGTGAPSARRNIGVRDGRVATVSPEPLDTTGAEFLRAGQEAASLTPVA</sequence>
<reference evidence="1 2" key="1">
    <citation type="submission" date="2016-11" db="EMBL/GenBank/DDBJ databases">
        <title>Genome sequences of unsequenced Mycobacteria.</title>
        <authorList>
            <person name="Greninger A.L."/>
            <person name="Fang F."/>
            <person name="Jerome K.R."/>
        </authorList>
    </citation>
    <scope>NUCLEOTIDE SEQUENCE [LARGE SCALE GENOMIC DNA]</scope>
    <source>
        <strain evidence="1 2">M11</strain>
    </source>
</reference>
<dbReference type="EMBL" id="MPNT01000007">
    <property type="protein sequence ID" value="OJZ74249.1"/>
    <property type="molecule type" value="Genomic_DNA"/>
</dbReference>
<accession>A0A1Q4HX55</accession>
<evidence type="ECO:0000313" key="2">
    <source>
        <dbReference type="Proteomes" id="UP000186438"/>
    </source>
</evidence>
<dbReference type="GO" id="GO:0016810">
    <property type="term" value="F:hydrolase activity, acting on carbon-nitrogen (but not peptide) bonds"/>
    <property type="evidence" value="ECO:0007669"/>
    <property type="project" value="InterPro"/>
</dbReference>
<protein>
    <submittedName>
        <fullName evidence="1">Uncharacterized protein</fullName>
    </submittedName>
</protein>
<dbReference type="OrthoDB" id="9766983at2"/>